<dbReference type="InterPro" id="IPR052487">
    <property type="entry name" value="Galactose-binding_lectin"/>
</dbReference>
<protein>
    <submittedName>
        <fullName evidence="4">Uncharacterized protein LOC106176159</fullName>
    </submittedName>
</protein>
<dbReference type="GO" id="GO:0009986">
    <property type="term" value="C:cell surface"/>
    <property type="evidence" value="ECO:0007669"/>
    <property type="project" value="TreeGrafter"/>
</dbReference>
<dbReference type="GeneID" id="106176159"/>
<dbReference type="GO" id="GO:0070492">
    <property type="term" value="F:oligosaccharide binding"/>
    <property type="evidence" value="ECO:0007669"/>
    <property type="project" value="TreeGrafter"/>
</dbReference>
<dbReference type="GO" id="GO:0045335">
    <property type="term" value="C:phagocytic vesicle"/>
    <property type="evidence" value="ECO:0007669"/>
    <property type="project" value="TreeGrafter"/>
</dbReference>
<dbReference type="SUPFAM" id="SSF141086">
    <property type="entry name" value="Agglutinin HPA-like"/>
    <property type="match status" value="1"/>
</dbReference>
<keyword evidence="1" id="KW-0732">Signal</keyword>
<dbReference type="PANTHER" id="PTHR46938">
    <property type="entry name" value="DISCOIDIN-1 SUBUNIT A-RELATED-RELATED"/>
    <property type="match status" value="1"/>
</dbReference>
<feature type="domain" description="H-type lectin" evidence="2">
    <location>
        <begin position="47"/>
        <end position="111"/>
    </location>
</feature>
<dbReference type="GO" id="GO:0098636">
    <property type="term" value="C:protein complex involved in cell adhesion"/>
    <property type="evidence" value="ECO:0007669"/>
    <property type="project" value="TreeGrafter"/>
</dbReference>
<feature type="signal peptide" evidence="1">
    <location>
        <begin position="1"/>
        <end position="22"/>
    </location>
</feature>
<dbReference type="Proteomes" id="UP000085678">
    <property type="component" value="Unplaced"/>
</dbReference>
<dbReference type="OrthoDB" id="6152056at2759"/>
<sequence length="113" mass="12636">MTSRVLLGCFLAVLLLPDSIDATCVSGVVSSDYCKKDSSIRCQSQVKHVRFNPPFRKTPTVMVAISHLDIWNGQNTRATTYASGLSPHGFNVNIKTWSNTHMYRVEVNWMACL</sequence>
<dbReference type="GO" id="GO:0030247">
    <property type="term" value="F:polysaccharide binding"/>
    <property type="evidence" value="ECO:0007669"/>
    <property type="project" value="TreeGrafter"/>
</dbReference>
<dbReference type="InterPro" id="IPR019019">
    <property type="entry name" value="H-type_lectin_domain"/>
</dbReference>
<evidence type="ECO:0000256" key="1">
    <source>
        <dbReference type="SAM" id="SignalP"/>
    </source>
</evidence>
<evidence type="ECO:0000313" key="4">
    <source>
        <dbReference type="RefSeq" id="XP_013413867.1"/>
    </source>
</evidence>
<dbReference type="InterPro" id="IPR037221">
    <property type="entry name" value="H-type_lectin_dom_sf"/>
</dbReference>
<evidence type="ECO:0000313" key="3">
    <source>
        <dbReference type="Proteomes" id="UP000085678"/>
    </source>
</evidence>
<accession>A0A1S3JU60</accession>
<keyword evidence="3" id="KW-1185">Reference proteome</keyword>
<dbReference type="Gene3D" id="2.60.40.2080">
    <property type="match status" value="1"/>
</dbReference>
<dbReference type="GO" id="GO:0046871">
    <property type="term" value="F:N-acetylgalactosamine binding"/>
    <property type="evidence" value="ECO:0007669"/>
    <property type="project" value="TreeGrafter"/>
</dbReference>
<dbReference type="AlphaFoldDB" id="A0A1S3JU60"/>
<name>A0A1S3JU60_LINAN</name>
<organism evidence="3 4">
    <name type="scientific">Lingula anatina</name>
    <name type="common">Brachiopod</name>
    <name type="synonym">Lingula unguis</name>
    <dbReference type="NCBI Taxonomy" id="7574"/>
    <lineage>
        <taxon>Eukaryota</taxon>
        <taxon>Metazoa</taxon>
        <taxon>Spiralia</taxon>
        <taxon>Lophotrochozoa</taxon>
        <taxon>Brachiopoda</taxon>
        <taxon>Linguliformea</taxon>
        <taxon>Lingulata</taxon>
        <taxon>Lingulida</taxon>
        <taxon>Linguloidea</taxon>
        <taxon>Lingulidae</taxon>
        <taxon>Lingula</taxon>
    </lineage>
</organism>
<dbReference type="KEGG" id="lak:106176159"/>
<gene>
    <name evidence="4" type="primary">LOC106176159</name>
</gene>
<evidence type="ECO:0000259" key="2">
    <source>
        <dbReference type="Pfam" id="PF09458"/>
    </source>
</evidence>
<proteinExistence type="predicted"/>
<dbReference type="RefSeq" id="XP_013413867.1">
    <property type="nucleotide sequence ID" value="XM_013558413.1"/>
</dbReference>
<dbReference type="GO" id="GO:0098609">
    <property type="term" value="P:cell-cell adhesion"/>
    <property type="evidence" value="ECO:0007669"/>
    <property type="project" value="TreeGrafter"/>
</dbReference>
<dbReference type="InParanoid" id="A0A1S3JU60"/>
<dbReference type="Pfam" id="PF09458">
    <property type="entry name" value="H_lectin"/>
    <property type="match status" value="1"/>
</dbReference>
<reference evidence="4" key="1">
    <citation type="submission" date="2025-08" db="UniProtKB">
        <authorList>
            <consortium name="RefSeq"/>
        </authorList>
    </citation>
    <scope>IDENTIFICATION</scope>
    <source>
        <tissue evidence="4">Gonads</tissue>
    </source>
</reference>
<feature type="chain" id="PRO_5010295478" evidence="1">
    <location>
        <begin position="23"/>
        <end position="113"/>
    </location>
</feature>